<protein>
    <recommendedName>
        <fullName evidence="7">Cyclohexanone monooxygenase</fullName>
    </recommendedName>
</protein>
<keyword evidence="6" id="KW-1185">Reference proteome</keyword>
<reference evidence="5" key="1">
    <citation type="submission" date="2022-11" db="EMBL/GenBank/DDBJ databases">
        <authorList>
            <person name="Petersen C."/>
        </authorList>
    </citation>
    <scope>NUCLEOTIDE SEQUENCE</scope>
    <source>
        <strain evidence="5">IBT 23319</strain>
    </source>
</reference>
<dbReference type="GO" id="GO:0050661">
    <property type="term" value="F:NADP binding"/>
    <property type="evidence" value="ECO:0007669"/>
    <property type="project" value="InterPro"/>
</dbReference>
<dbReference type="InterPro" id="IPR050775">
    <property type="entry name" value="FAD-binding_Monooxygenases"/>
</dbReference>
<dbReference type="AlphaFoldDB" id="A0A9W9P2E7"/>
<evidence type="ECO:0000256" key="4">
    <source>
        <dbReference type="ARBA" id="ARBA00023002"/>
    </source>
</evidence>
<gene>
    <name evidence="5" type="ORF">N7469_005631</name>
</gene>
<dbReference type="GO" id="GO:0050660">
    <property type="term" value="F:flavin adenine dinucleotide binding"/>
    <property type="evidence" value="ECO:0007669"/>
    <property type="project" value="InterPro"/>
</dbReference>
<keyword evidence="2" id="KW-0274">FAD</keyword>
<evidence type="ECO:0000313" key="6">
    <source>
        <dbReference type="Proteomes" id="UP001147733"/>
    </source>
</evidence>
<keyword evidence="1" id="KW-0285">Flavoprotein</keyword>
<name>A0A9W9P2E7_PENCI</name>
<dbReference type="GeneID" id="81383718"/>
<dbReference type="OrthoDB" id="66881at2759"/>
<reference evidence="5" key="2">
    <citation type="journal article" date="2023" name="IMA Fungus">
        <title>Comparative genomic study of the Penicillium genus elucidates a diverse pangenome and 15 lateral gene transfer events.</title>
        <authorList>
            <person name="Petersen C."/>
            <person name="Sorensen T."/>
            <person name="Nielsen M.R."/>
            <person name="Sondergaard T.E."/>
            <person name="Sorensen J.L."/>
            <person name="Fitzpatrick D.A."/>
            <person name="Frisvad J.C."/>
            <person name="Nielsen K.L."/>
        </authorList>
    </citation>
    <scope>NUCLEOTIDE SEQUENCE</scope>
    <source>
        <strain evidence="5">IBT 23319</strain>
    </source>
</reference>
<comment type="caution">
    <text evidence="5">The sequence shown here is derived from an EMBL/GenBank/DDBJ whole genome shotgun (WGS) entry which is preliminary data.</text>
</comment>
<dbReference type="EMBL" id="JAPQKT010000004">
    <property type="protein sequence ID" value="KAJ5233865.1"/>
    <property type="molecule type" value="Genomic_DNA"/>
</dbReference>
<dbReference type="GO" id="GO:0004499">
    <property type="term" value="F:N,N-dimethylaniline monooxygenase activity"/>
    <property type="evidence" value="ECO:0007669"/>
    <property type="project" value="InterPro"/>
</dbReference>
<sequence length="550" mass="61895">MATEFDAIVLGAGFGGLYQLKRLRDLGLSTAIIEKAPSVGGTWYWNQYPGVMSDTESFLYRYSWDKEDLKSYPWSHRYVQGEEVLRYLDHVADKHQLKKDIHFNTTLVSAKWMPDPSKWSLKTNQGTFIARYFIGAVGLLSVPVYPDIPGIDNFQGRSVHSCQWPQDLDCTDKRVGVIGSGSTGVQIITSLAPKVQSLACFQRNPQYTVPSGNRPVTKEEREQINDDYDRIYGDVRSSALGFGFTESDVMFSSKTPEEREAIFENLWQHGNGLRFMFAGFADITYNREANEATCAFIRKKIAEIVKDPIKARKLQPTQLYARRPLCDNGYYEQFNRDNVDIVHLQETPISRVTPEGIYTEDGDFYELDVIIYATGFDAAEGAYNQIEITGAQGETLRQRWNRLGPTSYLGISVSSFPNFLMIFGPQCPFTNVPPALEIHVDLITALIRDAESSRKSNGSDAVVEAEESAEIAWVDKCSRLAAGSLFAETPSWLFGHNVAGKRTGPRFYFGGIKAFLAEVQSFIENGYVGMKPIKEKEMGKQLLEPNYSKL</sequence>
<evidence type="ECO:0000256" key="2">
    <source>
        <dbReference type="ARBA" id="ARBA00022827"/>
    </source>
</evidence>
<keyword evidence="3" id="KW-0521">NADP</keyword>
<dbReference type="Pfam" id="PF00743">
    <property type="entry name" value="FMO-like"/>
    <property type="match status" value="1"/>
</dbReference>
<evidence type="ECO:0000256" key="3">
    <source>
        <dbReference type="ARBA" id="ARBA00022857"/>
    </source>
</evidence>
<keyword evidence="4" id="KW-0560">Oxidoreductase</keyword>
<dbReference type="InterPro" id="IPR020946">
    <property type="entry name" value="Flavin_mOase-like"/>
</dbReference>
<organism evidence="5 6">
    <name type="scientific">Penicillium citrinum</name>
    <dbReference type="NCBI Taxonomy" id="5077"/>
    <lineage>
        <taxon>Eukaryota</taxon>
        <taxon>Fungi</taxon>
        <taxon>Dikarya</taxon>
        <taxon>Ascomycota</taxon>
        <taxon>Pezizomycotina</taxon>
        <taxon>Eurotiomycetes</taxon>
        <taxon>Eurotiomycetidae</taxon>
        <taxon>Eurotiales</taxon>
        <taxon>Aspergillaceae</taxon>
        <taxon>Penicillium</taxon>
    </lineage>
</organism>
<proteinExistence type="predicted"/>
<dbReference type="InterPro" id="IPR036188">
    <property type="entry name" value="FAD/NAD-bd_sf"/>
</dbReference>
<evidence type="ECO:0008006" key="7">
    <source>
        <dbReference type="Google" id="ProtNLM"/>
    </source>
</evidence>
<dbReference type="Proteomes" id="UP001147733">
    <property type="component" value="Unassembled WGS sequence"/>
</dbReference>
<evidence type="ECO:0000313" key="5">
    <source>
        <dbReference type="EMBL" id="KAJ5233865.1"/>
    </source>
</evidence>
<dbReference type="RefSeq" id="XP_056501365.1">
    <property type="nucleotide sequence ID" value="XM_056644551.1"/>
</dbReference>
<accession>A0A9W9P2E7</accession>
<dbReference type="Gene3D" id="3.50.50.60">
    <property type="entry name" value="FAD/NAD(P)-binding domain"/>
    <property type="match status" value="2"/>
</dbReference>
<evidence type="ECO:0000256" key="1">
    <source>
        <dbReference type="ARBA" id="ARBA00022630"/>
    </source>
</evidence>
<dbReference type="PANTHER" id="PTHR43098">
    <property type="entry name" value="L-ORNITHINE N(5)-MONOOXYGENASE-RELATED"/>
    <property type="match status" value="1"/>
</dbReference>
<dbReference type="SUPFAM" id="SSF51905">
    <property type="entry name" value="FAD/NAD(P)-binding domain"/>
    <property type="match status" value="2"/>
</dbReference>
<dbReference type="PANTHER" id="PTHR43098:SF5">
    <property type="entry name" value="DUAL-FUNCTIONAL MONOOXYGENASE_METHYLTRANSFERASE PSOF"/>
    <property type="match status" value="1"/>
</dbReference>